<feature type="region of interest" description="Disordered" evidence="1">
    <location>
        <begin position="241"/>
        <end position="260"/>
    </location>
</feature>
<protein>
    <submittedName>
        <fullName evidence="2">Unannotated protein</fullName>
    </submittedName>
</protein>
<dbReference type="EMBL" id="CAFBNF010000114">
    <property type="protein sequence ID" value="CAB4945462.1"/>
    <property type="molecule type" value="Genomic_DNA"/>
</dbReference>
<evidence type="ECO:0000256" key="1">
    <source>
        <dbReference type="SAM" id="MobiDB-lite"/>
    </source>
</evidence>
<dbReference type="AlphaFoldDB" id="A0A6J7JTP7"/>
<sequence>MCGERGVHGRHLKGGGLKGAEGQRGVAGAHGLFPAPRQGGHAESAGHVGNREHTRTLDDLHGVGVHRLRGCLESVQQPVAGVIVVVEPAVGAVQLGGHVAAGCIEACVGREALFERGGQSNRLERRARLEARHHRHNDFCLALGRLASPALARGDGQHLPGAGLDHGDRGGNPVAWRQGSIDRLLRDVHGSRLHRRSDAQPAPEQQVGTRLLGGAEHRVLEHRLEHQLAVVGPARDAAAVGRRGELGAQPRSRRSNGLGMSDTPRILHALEDHIAPQGRQPRVGDRVVGRRPLQHARQRGRLGQGDLGQPHSEVALGGRGHTVSPPTEVDGVQVGGEHAVLAQLALRLDGEPGLAQLATQ</sequence>
<gene>
    <name evidence="2" type="ORF">UFOPK3773_01099</name>
</gene>
<reference evidence="2" key="1">
    <citation type="submission" date="2020-05" db="EMBL/GenBank/DDBJ databases">
        <authorList>
            <person name="Chiriac C."/>
            <person name="Salcher M."/>
            <person name="Ghai R."/>
            <person name="Kavagutti S V."/>
        </authorList>
    </citation>
    <scope>NUCLEOTIDE SEQUENCE</scope>
</reference>
<proteinExistence type="predicted"/>
<organism evidence="2">
    <name type="scientific">freshwater metagenome</name>
    <dbReference type="NCBI Taxonomy" id="449393"/>
    <lineage>
        <taxon>unclassified sequences</taxon>
        <taxon>metagenomes</taxon>
        <taxon>ecological metagenomes</taxon>
    </lineage>
</organism>
<evidence type="ECO:0000313" key="2">
    <source>
        <dbReference type="EMBL" id="CAB4945462.1"/>
    </source>
</evidence>
<feature type="region of interest" description="Disordered" evidence="1">
    <location>
        <begin position="1"/>
        <end position="47"/>
    </location>
</feature>
<name>A0A6J7JTP7_9ZZZZ</name>
<accession>A0A6J7JTP7</accession>